<comment type="similarity">
    <text evidence="1">Belongs to the ROK (NagC/XylR) family.</text>
</comment>
<dbReference type="RefSeq" id="WP_202994348.1">
    <property type="nucleotide sequence ID" value="NZ_JAENHO010000007.1"/>
</dbReference>
<evidence type="ECO:0000256" key="1">
    <source>
        <dbReference type="ARBA" id="ARBA00006479"/>
    </source>
</evidence>
<comment type="caution">
    <text evidence="2">The sequence shown here is derived from an EMBL/GenBank/DDBJ whole genome shotgun (WGS) entry which is preliminary data.</text>
</comment>
<evidence type="ECO:0000313" key="3">
    <source>
        <dbReference type="Proteomes" id="UP000598996"/>
    </source>
</evidence>
<dbReference type="Gene3D" id="3.30.420.40">
    <property type="match status" value="2"/>
</dbReference>
<proteinExistence type="inferred from homology"/>
<dbReference type="Pfam" id="PF00480">
    <property type="entry name" value="ROK"/>
    <property type="match status" value="1"/>
</dbReference>
<name>A0ABS1VTE8_9ACTN</name>
<accession>A0ABS1VTE8</accession>
<keyword evidence="3" id="KW-1185">Reference proteome</keyword>
<dbReference type="CDD" id="cd23763">
    <property type="entry name" value="ASKHA_ATPase_ROK"/>
    <property type="match status" value="1"/>
</dbReference>
<dbReference type="InterPro" id="IPR011991">
    <property type="entry name" value="ArsR-like_HTH"/>
</dbReference>
<dbReference type="PANTHER" id="PTHR18964:SF149">
    <property type="entry name" value="BIFUNCTIONAL UDP-N-ACETYLGLUCOSAMINE 2-EPIMERASE_N-ACETYLMANNOSAMINE KINASE"/>
    <property type="match status" value="1"/>
</dbReference>
<reference evidence="2 3" key="1">
    <citation type="submission" date="2021-01" db="EMBL/GenBank/DDBJ databases">
        <title>Actinoplanes sp. nov. LDG1-01 isolated from lichen.</title>
        <authorList>
            <person name="Saeng-In P."/>
            <person name="Phongsopitanun W."/>
            <person name="Kanchanasin P."/>
            <person name="Yuki M."/>
            <person name="Kudo T."/>
            <person name="Ohkuma M."/>
            <person name="Tanasupawat S."/>
        </authorList>
    </citation>
    <scope>NUCLEOTIDE SEQUENCE [LARGE SCALE GENOMIC DNA]</scope>
    <source>
        <strain evidence="2 3">LDG1-01</strain>
    </source>
</reference>
<dbReference type="Gene3D" id="1.10.10.10">
    <property type="entry name" value="Winged helix-like DNA-binding domain superfamily/Winged helix DNA-binding domain"/>
    <property type="match status" value="1"/>
</dbReference>
<dbReference type="PANTHER" id="PTHR18964">
    <property type="entry name" value="ROK (REPRESSOR, ORF, KINASE) FAMILY"/>
    <property type="match status" value="1"/>
</dbReference>
<dbReference type="Pfam" id="PF13412">
    <property type="entry name" value="HTH_24"/>
    <property type="match status" value="1"/>
</dbReference>
<organism evidence="2 3">
    <name type="scientific">Paractinoplanes lichenicola</name>
    <dbReference type="NCBI Taxonomy" id="2802976"/>
    <lineage>
        <taxon>Bacteria</taxon>
        <taxon>Bacillati</taxon>
        <taxon>Actinomycetota</taxon>
        <taxon>Actinomycetes</taxon>
        <taxon>Micromonosporales</taxon>
        <taxon>Micromonosporaceae</taxon>
        <taxon>Paractinoplanes</taxon>
    </lineage>
</organism>
<dbReference type="CDD" id="cd00090">
    <property type="entry name" value="HTH_ARSR"/>
    <property type="match status" value="1"/>
</dbReference>
<protein>
    <submittedName>
        <fullName evidence="2">ROK family transcriptional regulator</fullName>
    </submittedName>
</protein>
<dbReference type="EMBL" id="JAENHO010000007">
    <property type="protein sequence ID" value="MBL7257728.1"/>
    <property type="molecule type" value="Genomic_DNA"/>
</dbReference>
<dbReference type="InterPro" id="IPR036388">
    <property type="entry name" value="WH-like_DNA-bd_sf"/>
</dbReference>
<dbReference type="InterPro" id="IPR043129">
    <property type="entry name" value="ATPase_NBD"/>
</dbReference>
<sequence>MDPARPSQEILRTLTDEHVLRALMRHRLLTRAELSTETGISKPTAGESVRRLTEAGLVVDTGRRTPGGRGKGRVGTYYSLAPGIGTALAVSIAPEGVVAEHIDAYGDLIARAEAAVGRPARPDDVAQALAEAVDEVCGHGFAGRGDGSVGSGAGAATASWSADHAVRPRLAVVSAADPVDRHSGRLLQLPDAPFLLGEIDPVAVLAGRVDGLVHVDNDVNWAAEAERKADPLDDFAYVYLDEGLGCAIVSDGEVRRGHHGLAGEVAHLITVGPGGVAMPLIEVFGLLGLRRAGGATAIDVDLLLEKRPPEVVSAVGGLIAALGTLIDPEVIVIGGRWGIGLVDDIAQEAARLPRNVQVRAAAVDNEPSLSGARADALDRVRELILSR</sequence>
<dbReference type="SUPFAM" id="SSF46785">
    <property type="entry name" value="Winged helix' DNA-binding domain"/>
    <property type="match status" value="1"/>
</dbReference>
<gene>
    <name evidence="2" type="ORF">JKJ07_25825</name>
</gene>
<dbReference type="SUPFAM" id="SSF53067">
    <property type="entry name" value="Actin-like ATPase domain"/>
    <property type="match status" value="2"/>
</dbReference>
<dbReference type="Proteomes" id="UP000598996">
    <property type="component" value="Unassembled WGS sequence"/>
</dbReference>
<evidence type="ECO:0000313" key="2">
    <source>
        <dbReference type="EMBL" id="MBL7257728.1"/>
    </source>
</evidence>
<dbReference type="InterPro" id="IPR036390">
    <property type="entry name" value="WH_DNA-bd_sf"/>
</dbReference>
<dbReference type="InterPro" id="IPR000600">
    <property type="entry name" value="ROK"/>
</dbReference>